<gene>
    <name evidence="1" type="ORF">MNBD_GAMMA17-143</name>
</gene>
<name>A0A3B0ZN12_9ZZZZ</name>
<dbReference type="InterPro" id="IPR050484">
    <property type="entry name" value="Transf_Hexapept/Carb_Anhydrase"/>
</dbReference>
<dbReference type="CDD" id="cd04645">
    <property type="entry name" value="LbH_gamma_CA_like"/>
    <property type="match status" value="1"/>
</dbReference>
<dbReference type="PANTHER" id="PTHR13061">
    <property type="entry name" value="DYNACTIN SUBUNIT P25"/>
    <property type="match status" value="1"/>
</dbReference>
<protein>
    <submittedName>
        <fullName evidence="1">Protein YrdA</fullName>
    </submittedName>
</protein>
<accession>A0A3B0ZN12</accession>
<dbReference type="InterPro" id="IPR001451">
    <property type="entry name" value="Hexapep"/>
</dbReference>
<reference evidence="1" key="1">
    <citation type="submission" date="2018-06" db="EMBL/GenBank/DDBJ databases">
        <authorList>
            <person name="Zhirakovskaya E."/>
        </authorList>
    </citation>
    <scope>NUCLEOTIDE SEQUENCE</scope>
</reference>
<dbReference type="Pfam" id="PF00132">
    <property type="entry name" value="Hexapep"/>
    <property type="match status" value="1"/>
</dbReference>
<dbReference type="SUPFAM" id="SSF51161">
    <property type="entry name" value="Trimeric LpxA-like enzymes"/>
    <property type="match status" value="1"/>
</dbReference>
<organism evidence="1">
    <name type="scientific">hydrothermal vent metagenome</name>
    <dbReference type="NCBI Taxonomy" id="652676"/>
    <lineage>
        <taxon>unclassified sequences</taxon>
        <taxon>metagenomes</taxon>
        <taxon>ecological metagenomes</taxon>
    </lineage>
</organism>
<proteinExistence type="predicted"/>
<dbReference type="EMBL" id="UOFQ01000066">
    <property type="protein sequence ID" value="VAW87519.1"/>
    <property type="molecule type" value="Genomic_DNA"/>
</dbReference>
<sequence length="176" mass="18679">MPIRKYRDITPAIVGSAFIDEMALVIGDVTIGEDASLWPMVVARGDVHSITIGARTNIQDGSILHVTSDNEFNPGGGPLVIGEDVTVGHGAILHACTIENFSLVGMGATVLDGAIIEDHVMVGAGSLVAPGKRLESGYLYVGSPTRQVRPLTEKELAWLAYSSSHYVALKNSHMKN</sequence>
<evidence type="ECO:0000313" key="1">
    <source>
        <dbReference type="EMBL" id="VAW87519.1"/>
    </source>
</evidence>
<dbReference type="InterPro" id="IPR047324">
    <property type="entry name" value="LbH_gamma_CA-like"/>
</dbReference>
<dbReference type="Gene3D" id="2.160.10.10">
    <property type="entry name" value="Hexapeptide repeat proteins"/>
    <property type="match status" value="1"/>
</dbReference>
<dbReference type="InterPro" id="IPR011004">
    <property type="entry name" value="Trimer_LpxA-like_sf"/>
</dbReference>
<dbReference type="AlphaFoldDB" id="A0A3B0ZN12"/>
<dbReference type="PANTHER" id="PTHR13061:SF56">
    <property type="entry name" value="PROTEIN YRDA"/>
    <property type="match status" value="1"/>
</dbReference>